<name>A0ABT6F6E8_9BACT</name>
<evidence type="ECO:0000313" key="1">
    <source>
        <dbReference type="EMBL" id="MDG3003157.1"/>
    </source>
</evidence>
<sequence length="491" mass="54237">MKRGWLTSCLIAALAATARGEEPPKPVEKSFLLHPAKPPTPALRIRLLPSREEQIAGDAAPFYHRALESLIGLRHREEVQAIKEKPAAATTSAYESAYLWLTVPLDKLPKAEAAKLVERRDRAIEEARLGSLRETCDWGFRRRNEGFMLLLPEIQDTRELATWIALRARLDMEEGRIEDALRNVKTGLSLARDVGRSDSYIQSLVAVACGNQSLQVLEELIQKPSCPNLYWALASLPRPFLDMSGPTEAEATMLSQEIPMLGKLEGEVWSIEMARSFADVLATKLGMILEGWPRSMSTFQRPALQDLPAQAGMLVWIARDYHRAKGALLESGVASERLAAMPMIQVVGMDSYRTFQAGRDDFAKWSYLPAWQGARGWAAAEQAFSSKSPGIPFLQLVPAARSAFVATTKFERRLAVLQAVEALRLYAATHGGDLPTRLDDLVDSPAPFDPVTGGPFAYKRDGDRAFLSGPAPLGYENVPNSAVAYEIRIAR</sequence>
<dbReference type="Proteomes" id="UP001216907">
    <property type="component" value="Unassembled WGS sequence"/>
</dbReference>
<protein>
    <submittedName>
        <fullName evidence="1">Uncharacterized protein</fullName>
    </submittedName>
</protein>
<keyword evidence="2" id="KW-1185">Reference proteome</keyword>
<reference evidence="1 2" key="1">
    <citation type="submission" date="2023-03" db="EMBL/GenBank/DDBJ databases">
        <title>Paludisphaera mucosa sp. nov. a novel planctomycete from northern fen.</title>
        <authorList>
            <person name="Ivanova A."/>
        </authorList>
    </citation>
    <scope>NUCLEOTIDE SEQUENCE [LARGE SCALE GENOMIC DNA]</scope>
    <source>
        <strain evidence="1 2">Pla2</strain>
    </source>
</reference>
<proteinExistence type="predicted"/>
<accession>A0ABT6F6E8</accession>
<dbReference type="RefSeq" id="WP_277859512.1">
    <property type="nucleotide sequence ID" value="NZ_JARRAG010000001.1"/>
</dbReference>
<dbReference type="EMBL" id="JARRAG010000001">
    <property type="protein sequence ID" value="MDG3003157.1"/>
    <property type="molecule type" value="Genomic_DNA"/>
</dbReference>
<comment type="caution">
    <text evidence="1">The sequence shown here is derived from an EMBL/GenBank/DDBJ whole genome shotgun (WGS) entry which is preliminary data.</text>
</comment>
<organism evidence="1 2">
    <name type="scientific">Paludisphaera mucosa</name>
    <dbReference type="NCBI Taxonomy" id="3030827"/>
    <lineage>
        <taxon>Bacteria</taxon>
        <taxon>Pseudomonadati</taxon>
        <taxon>Planctomycetota</taxon>
        <taxon>Planctomycetia</taxon>
        <taxon>Isosphaerales</taxon>
        <taxon>Isosphaeraceae</taxon>
        <taxon>Paludisphaera</taxon>
    </lineage>
</organism>
<gene>
    <name evidence="1" type="ORF">PZE19_05205</name>
</gene>
<evidence type="ECO:0000313" key="2">
    <source>
        <dbReference type="Proteomes" id="UP001216907"/>
    </source>
</evidence>